<gene>
    <name evidence="1" type="ORF">SDC9_203411</name>
</gene>
<evidence type="ECO:0000313" key="1">
    <source>
        <dbReference type="EMBL" id="MPN55727.1"/>
    </source>
</evidence>
<accession>A0A645IX66</accession>
<name>A0A645IX66_9ZZZZ</name>
<organism evidence="1">
    <name type="scientific">bioreactor metagenome</name>
    <dbReference type="NCBI Taxonomy" id="1076179"/>
    <lineage>
        <taxon>unclassified sequences</taxon>
        <taxon>metagenomes</taxon>
        <taxon>ecological metagenomes</taxon>
    </lineage>
</organism>
<comment type="caution">
    <text evidence="1">The sequence shown here is derived from an EMBL/GenBank/DDBJ whole genome shotgun (WGS) entry which is preliminary data.</text>
</comment>
<dbReference type="AlphaFoldDB" id="A0A645IX66"/>
<proteinExistence type="predicted"/>
<sequence length="141" mass="15060">MTAPAIMRQVKASGISPTWRAINPKAASIIMAVPAVRPLKPSMILMALATPPTAKAVNMTEISVKLKSQSIPQISTCVSDVPVIPQPSTPEAMVARRRTLTETFFVMSSMRPKTKAGMPASSMALRIARFSAAAIPWLDTA</sequence>
<dbReference type="EMBL" id="VSSQ01125283">
    <property type="protein sequence ID" value="MPN55727.1"/>
    <property type="molecule type" value="Genomic_DNA"/>
</dbReference>
<reference evidence="1" key="1">
    <citation type="submission" date="2019-08" db="EMBL/GenBank/DDBJ databases">
        <authorList>
            <person name="Kucharzyk K."/>
            <person name="Murdoch R.W."/>
            <person name="Higgins S."/>
            <person name="Loffler F."/>
        </authorList>
    </citation>
    <scope>NUCLEOTIDE SEQUENCE</scope>
</reference>
<protein>
    <submittedName>
        <fullName evidence="1">Uncharacterized protein</fullName>
    </submittedName>
</protein>